<keyword evidence="2 6" id="KW-0812">Transmembrane</keyword>
<comment type="caution">
    <text evidence="9">The sequence shown here is derived from an EMBL/GenBank/DDBJ whole genome shotgun (WGS) entry which is preliminary data.</text>
</comment>
<feature type="domain" description="Reticulon" evidence="8">
    <location>
        <begin position="36"/>
        <end position="228"/>
    </location>
</feature>
<feature type="transmembrane region" description="Helical" evidence="6">
    <location>
        <begin position="72"/>
        <end position="90"/>
    </location>
</feature>
<evidence type="ECO:0000313" key="9">
    <source>
        <dbReference type="EMBL" id="KAG8384448.1"/>
    </source>
</evidence>
<evidence type="ECO:0000313" key="10">
    <source>
        <dbReference type="Proteomes" id="UP000826271"/>
    </source>
</evidence>
<dbReference type="GO" id="GO:0009617">
    <property type="term" value="P:response to bacterium"/>
    <property type="evidence" value="ECO:0007669"/>
    <property type="project" value="InterPro"/>
</dbReference>
<feature type="compositionally biased region" description="Pro residues" evidence="7">
    <location>
        <begin position="11"/>
        <end position="22"/>
    </location>
</feature>
<gene>
    <name evidence="9" type="ORF">BUALT_Bualt04G0118900</name>
</gene>
<dbReference type="Proteomes" id="UP000826271">
    <property type="component" value="Unassembled WGS sequence"/>
</dbReference>
<evidence type="ECO:0000256" key="6">
    <source>
        <dbReference type="RuleBase" id="RU363132"/>
    </source>
</evidence>
<keyword evidence="10" id="KW-1185">Reference proteome</keyword>
<sequence length="228" mass="26270">MSDTLESESPPVSPPESPPSPVTSPKAQLQAESDLLKDLMLWRRKQLNVLLLVGATASFIVMQIYQYNFITLFSWLAMALVVCFFFWGNIHRLLKKESPDLSELEIREETAMNTATLSRQRVEDAIRMMFHVSAESEWFVFAGVVTFLYLLSMVATYLDLLTLCYIGVMGGMTMPVTYIKNEDKLRELGRKLRMKSQSMYSMIEERLLKIKNKVVAGKHEEIKEKKRE</sequence>
<dbReference type="InterPro" id="IPR003388">
    <property type="entry name" value="Reticulon"/>
</dbReference>
<dbReference type="PANTHER" id="PTHR10994">
    <property type="entry name" value="RETICULON"/>
    <property type="match status" value="1"/>
</dbReference>
<evidence type="ECO:0000256" key="7">
    <source>
        <dbReference type="SAM" id="MobiDB-lite"/>
    </source>
</evidence>
<dbReference type="AlphaFoldDB" id="A0AAV6XQC8"/>
<evidence type="ECO:0000256" key="1">
    <source>
        <dbReference type="ARBA" id="ARBA00004477"/>
    </source>
</evidence>
<accession>A0AAV6XQC8</accession>
<keyword evidence="3 6" id="KW-0256">Endoplasmic reticulum</keyword>
<dbReference type="PROSITE" id="PS50845">
    <property type="entry name" value="RETICULON"/>
    <property type="match status" value="1"/>
</dbReference>
<feature type="transmembrane region" description="Helical" evidence="6">
    <location>
        <begin position="47"/>
        <end position="66"/>
    </location>
</feature>
<evidence type="ECO:0000259" key="8">
    <source>
        <dbReference type="PROSITE" id="PS50845"/>
    </source>
</evidence>
<evidence type="ECO:0000256" key="3">
    <source>
        <dbReference type="ARBA" id="ARBA00022824"/>
    </source>
</evidence>
<protein>
    <recommendedName>
        <fullName evidence="6">Reticulon-like protein</fullName>
    </recommendedName>
</protein>
<name>A0AAV6XQC8_9LAMI</name>
<dbReference type="InterPro" id="IPR045064">
    <property type="entry name" value="Reticulon-like"/>
</dbReference>
<organism evidence="9 10">
    <name type="scientific">Buddleja alternifolia</name>
    <dbReference type="NCBI Taxonomy" id="168488"/>
    <lineage>
        <taxon>Eukaryota</taxon>
        <taxon>Viridiplantae</taxon>
        <taxon>Streptophyta</taxon>
        <taxon>Embryophyta</taxon>
        <taxon>Tracheophyta</taxon>
        <taxon>Spermatophyta</taxon>
        <taxon>Magnoliopsida</taxon>
        <taxon>eudicotyledons</taxon>
        <taxon>Gunneridae</taxon>
        <taxon>Pentapetalae</taxon>
        <taxon>asterids</taxon>
        <taxon>lamiids</taxon>
        <taxon>Lamiales</taxon>
        <taxon>Scrophulariaceae</taxon>
        <taxon>Buddlejeae</taxon>
        <taxon>Buddleja</taxon>
    </lineage>
</organism>
<evidence type="ECO:0000256" key="5">
    <source>
        <dbReference type="ARBA" id="ARBA00023136"/>
    </source>
</evidence>
<proteinExistence type="predicted"/>
<dbReference type="EMBL" id="WHWC01000004">
    <property type="protein sequence ID" value="KAG8384448.1"/>
    <property type="molecule type" value="Genomic_DNA"/>
</dbReference>
<evidence type="ECO:0000256" key="4">
    <source>
        <dbReference type="ARBA" id="ARBA00022989"/>
    </source>
</evidence>
<reference evidence="9" key="1">
    <citation type="submission" date="2019-10" db="EMBL/GenBank/DDBJ databases">
        <authorList>
            <person name="Zhang R."/>
            <person name="Pan Y."/>
            <person name="Wang J."/>
            <person name="Ma R."/>
            <person name="Yu S."/>
        </authorList>
    </citation>
    <scope>NUCLEOTIDE SEQUENCE</scope>
    <source>
        <strain evidence="9">LA-IB0</strain>
        <tissue evidence="9">Leaf</tissue>
    </source>
</reference>
<feature type="region of interest" description="Disordered" evidence="7">
    <location>
        <begin position="1"/>
        <end position="26"/>
    </location>
</feature>
<dbReference type="Pfam" id="PF02453">
    <property type="entry name" value="Reticulon"/>
    <property type="match status" value="1"/>
</dbReference>
<feature type="transmembrane region" description="Helical" evidence="6">
    <location>
        <begin position="136"/>
        <end position="154"/>
    </location>
</feature>
<keyword evidence="4 6" id="KW-1133">Transmembrane helix</keyword>
<keyword evidence="5 6" id="KW-0472">Membrane</keyword>
<evidence type="ECO:0000256" key="2">
    <source>
        <dbReference type="ARBA" id="ARBA00022692"/>
    </source>
</evidence>
<comment type="subcellular location">
    <subcellularLocation>
        <location evidence="1 6">Endoplasmic reticulum membrane</location>
        <topology evidence="1 6">Multi-pass membrane protein</topology>
    </subcellularLocation>
</comment>
<dbReference type="GO" id="GO:0005789">
    <property type="term" value="C:endoplasmic reticulum membrane"/>
    <property type="evidence" value="ECO:0007669"/>
    <property type="project" value="UniProtKB-SubCell"/>
</dbReference>
<dbReference type="PANTHER" id="PTHR10994:SF145">
    <property type="entry name" value="RETICULON-LIKE PROTEIN B13"/>
    <property type="match status" value="1"/>
</dbReference>